<protein>
    <submittedName>
        <fullName evidence="5">Aldo/keto reductase</fullName>
    </submittedName>
</protein>
<keyword evidence="3" id="KW-0560">Oxidoreductase</keyword>
<dbReference type="Pfam" id="PF00248">
    <property type="entry name" value="Aldo_ket_red"/>
    <property type="match status" value="1"/>
</dbReference>
<evidence type="ECO:0000256" key="3">
    <source>
        <dbReference type="ARBA" id="ARBA00023002"/>
    </source>
</evidence>
<dbReference type="EMBL" id="CP076128">
    <property type="protein sequence ID" value="QWG07481.1"/>
    <property type="molecule type" value="Genomic_DNA"/>
</dbReference>
<feature type="domain" description="NADP-dependent oxidoreductase" evidence="4">
    <location>
        <begin position="43"/>
        <end position="270"/>
    </location>
</feature>
<dbReference type="PROSITE" id="PS00062">
    <property type="entry name" value="ALDOKETO_REDUCTASE_2"/>
    <property type="match status" value="1"/>
</dbReference>
<dbReference type="Proteomes" id="UP000682802">
    <property type="component" value="Chromosome 1"/>
</dbReference>
<evidence type="ECO:0000256" key="2">
    <source>
        <dbReference type="ARBA" id="ARBA00022857"/>
    </source>
</evidence>
<dbReference type="InterPro" id="IPR018170">
    <property type="entry name" value="Aldo/ket_reductase_CS"/>
</dbReference>
<reference evidence="5 6" key="1">
    <citation type="submission" date="2021-05" db="EMBL/GenBank/DDBJ databases">
        <title>Comparative genomic studies on the polysaccharide-degrading batcterial strains of the Flammeovirga genus.</title>
        <authorList>
            <person name="Zewei F."/>
            <person name="Zheng Z."/>
            <person name="Yu L."/>
            <person name="Ruyue G."/>
            <person name="Yanhong M."/>
            <person name="Yuanyuan C."/>
            <person name="Jingyan G."/>
            <person name="Wenjun H."/>
        </authorList>
    </citation>
    <scope>NUCLEOTIDE SEQUENCE [LARGE SCALE GENOMIC DNA]</scope>
    <source>
        <strain evidence="5 6">YS10</strain>
    </source>
</reference>
<name>A0ABX8GVD7_9BACT</name>
<comment type="similarity">
    <text evidence="1">Belongs to the aldo/keto reductase family.</text>
</comment>
<evidence type="ECO:0000313" key="6">
    <source>
        <dbReference type="Proteomes" id="UP000682802"/>
    </source>
</evidence>
<keyword evidence="2" id="KW-0521">NADP</keyword>
<dbReference type="PANTHER" id="PTHR43827:SF3">
    <property type="entry name" value="NADP-DEPENDENT OXIDOREDUCTASE DOMAIN-CONTAINING PROTEIN"/>
    <property type="match status" value="1"/>
</dbReference>
<organism evidence="5 6">
    <name type="scientific">Flammeovirga kamogawensis</name>
    <dbReference type="NCBI Taxonomy" id="373891"/>
    <lineage>
        <taxon>Bacteria</taxon>
        <taxon>Pseudomonadati</taxon>
        <taxon>Bacteroidota</taxon>
        <taxon>Cytophagia</taxon>
        <taxon>Cytophagales</taxon>
        <taxon>Flammeovirgaceae</taxon>
        <taxon>Flammeovirga</taxon>
    </lineage>
</organism>
<dbReference type="RefSeq" id="WP_144074870.1">
    <property type="nucleotide sequence ID" value="NZ_CP076128.1"/>
</dbReference>
<evidence type="ECO:0000313" key="5">
    <source>
        <dbReference type="EMBL" id="QWG07481.1"/>
    </source>
</evidence>
<gene>
    <name evidence="5" type="ORF">KM029_00675</name>
</gene>
<evidence type="ECO:0000256" key="1">
    <source>
        <dbReference type="ARBA" id="ARBA00007905"/>
    </source>
</evidence>
<sequence length="276" mass="31445">MININTRKVNIFDMNGTFTLRNTVKIPYLGMNVSHIEEGKAIFDATRRALSIGYKYFDTSSNYQNEVGFGEAIASSKMNREKVFVSSKIADEDQGFEPLISAFNRTLNNMKLDYLDLVLLGHPIEGKIQESWRALEQLYVERRVRAIGVCNFNVEQLKELIANADVFPVVNQIEYNPLHVEHDIIEFCKENGIQVISIGSLKHGEVLELEEVKVLAEKYDVFPCQVVLRWVLQNGIVSLPQAEIREHIISNSALFNFELTEEDMNLLNSLSSTELV</sequence>
<evidence type="ECO:0000259" key="4">
    <source>
        <dbReference type="Pfam" id="PF00248"/>
    </source>
</evidence>
<dbReference type="InterPro" id="IPR023210">
    <property type="entry name" value="NADP_OxRdtase_dom"/>
</dbReference>
<dbReference type="PANTHER" id="PTHR43827">
    <property type="entry name" value="2,5-DIKETO-D-GLUCONIC ACID REDUCTASE"/>
    <property type="match status" value="1"/>
</dbReference>
<dbReference type="InterPro" id="IPR020471">
    <property type="entry name" value="AKR"/>
</dbReference>
<keyword evidence="6" id="KW-1185">Reference proteome</keyword>
<proteinExistence type="inferred from homology"/>
<dbReference type="InterPro" id="IPR036812">
    <property type="entry name" value="NAD(P)_OxRdtase_dom_sf"/>
</dbReference>
<accession>A0ABX8GVD7</accession>
<dbReference type="SUPFAM" id="SSF51430">
    <property type="entry name" value="NAD(P)-linked oxidoreductase"/>
    <property type="match status" value="1"/>
</dbReference>
<dbReference type="PIRSF" id="PIRSF000097">
    <property type="entry name" value="AKR"/>
    <property type="match status" value="1"/>
</dbReference>
<dbReference type="Gene3D" id="3.20.20.100">
    <property type="entry name" value="NADP-dependent oxidoreductase domain"/>
    <property type="match status" value="1"/>
</dbReference>
<dbReference type="PRINTS" id="PR00069">
    <property type="entry name" value="ALDKETRDTASE"/>
</dbReference>